<dbReference type="EMBL" id="KN824289">
    <property type="protein sequence ID" value="KIM29359.1"/>
    <property type="molecule type" value="Genomic_DNA"/>
</dbReference>
<feature type="compositionally biased region" description="Low complexity" evidence="1">
    <location>
        <begin position="122"/>
        <end position="133"/>
    </location>
</feature>
<gene>
    <name evidence="2" type="ORF">M408DRAFT_23123</name>
</gene>
<dbReference type="AlphaFoldDB" id="A0A0C3BB59"/>
<evidence type="ECO:0000313" key="3">
    <source>
        <dbReference type="Proteomes" id="UP000054097"/>
    </source>
</evidence>
<feature type="compositionally biased region" description="Basic and acidic residues" evidence="1">
    <location>
        <begin position="110"/>
        <end position="121"/>
    </location>
</feature>
<feature type="compositionally biased region" description="Polar residues" evidence="1">
    <location>
        <begin position="100"/>
        <end position="109"/>
    </location>
</feature>
<protein>
    <submittedName>
        <fullName evidence="2">Uncharacterized protein</fullName>
    </submittedName>
</protein>
<feature type="compositionally biased region" description="Basic and acidic residues" evidence="1">
    <location>
        <begin position="234"/>
        <end position="243"/>
    </location>
</feature>
<accession>A0A0C3BB59</accession>
<dbReference type="HOGENOM" id="CLU_794923_0_0_1"/>
<feature type="compositionally biased region" description="Basic and acidic residues" evidence="1">
    <location>
        <begin position="291"/>
        <end position="319"/>
    </location>
</feature>
<name>A0A0C3BB59_SERVB</name>
<evidence type="ECO:0000313" key="2">
    <source>
        <dbReference type="EMBL" id="KIM29359.1"/>
    </source>
</evidence>
<reference evidence="2 3" key="1">
    <citation type="submission" date="2014-04" db="EMBL/GenBank/DDBJ databases">
        <authorList>
            <consortium name="DOE Joint Genome Institute"/>
            <person name="Kuo A."/>
            <person name="Zuccaro A."/>
            <person name="Kohler A."/>
            <person name="Nagy L.G."/>
            <person name="Floudas D."/>
            <person name="Copeland A."/>
            <person name="Barry K.W."/>
            <person name="Cichocki N."/>
            <person name="Veneault-Fourrey C."/>
            <person name="LaButti K."/>
            <person name="Lindquist E.A."/>
            <person name="Lipzen A."/>
            <person name="Lundell T."/>
            <person name="Morin E."/>
            <person name="Murat C."/>
            <person name="Sun H."/>
            <person name="Tunlid A."/>
            <person name="Henrissat B."/>
            <person name="Grigoriev I.V."/>
            <person name="Hibbett D.S."/>
            <person name="Martin F."/>
            <person name="Nordberg H.P."/>
            <person name="Cantor M.N."/>
            <person name="Hua S.X."/>
        </authorList>
    </citation>
    <scope>NUCLEOTIDE SEQUENCE [LARGE SCALE GENOMIC DNA]</scope>
    <source>
        <strain evidence="2 3">MAFF 305830</strain>
    </source>
</reference>
<feature type="compositionally biased region" description="Basic and acidic residues" evidence="1">
    <location>
        <begin position="1"/>
        <end position="23"/>
    </location>
</feature>
<feature type="compositionally biased region" description="Polar residues" evidence="1">
    <location>
        <begin position="168"/>
        <end position="178"/>
    </location>
</feature>
<feature type="region of interest" description="Disordered" evidence="1">
    <location>
        <begin position="1"/>
        <end position="330"/>
    </location>
</feature>
<feature type="compositionally biased region" description="Polar residues" evidence="1">
    <location>
        <begin position="191"/>
        <end position="205"/>
    </location>
</feature>
<organism evidence="2 3">
    <name type="scientific">Serendipita vermifera MAFF 305830</name>
    <dbReference type="NCBI Taxonomy" id="933852"/>
    <lineage>
        <taxon>Eukaryota</taxon>
        <taxon>Fungi</taxon>
        <taxon>Dikarya</taxon>
        <taxon>Basidiomycota</taxon>
        <taxon>Agaricomycotina</taxon>
        <taxon>Agaricomycetes</taxon>
        <taxon>Sebacinales</taxon>
        <taxon>Serendipitaceae</taxon>
        <taxon>Serendipita</taxon>
    </lineage>
</organism>
<sequence length="349" mass="38186">MISKTEDRNKFQEERASFKEKVNTESTGVFVFEKDSTNEQQSQQHRSIIVNEKTSVPDKCDGPPRPNRRDRRAQGAPCTQESPDWPPDSSTQSERRRKNQATNEALRQPQTRDRNNAKADDASPQSALAQSSPSPGPSYPPTPSRSNESSPETPDEECLGTTDPPLTVRQNSMGTPPASTGDDHAAANDSIFIQYQNSVGSTPNLDRQHASTPGHADDRTNDDLDDDNAWGQQDDDRVFEKPDSPAGSHTKSGIGDKYEPSTRAALHRSTTDNKDGPDATTNNSNAAYRQHKVDSSRNPKSDDAGTRSSSDRDVDDTKRHPANLHTFTVQRKDSGAARAFGEAVEMAAG</sequence>
<feature type="compositionally biased region" description="Pro residues" evidence="1">
    <location>
        <begin position="134"/>
        <end position="143"/>
    </location>
</feature>
<evidence type="ECO:0000256" key="1">
    <source>
        <dbReference type="SAM" id="MobiDB-lite"/>
    </source>
</evidence>
<feature type="compositionally biased region" description="Polar residues" evidence="1">
    <location>
        <begin position="77"/>
        <end position="92"/>
    </location>
</feature>
<keyword evidence="3" id="KW-1185">Reference proteome</keyword>
<dbReference type="Proteomes" id="UP000054097">
    <property type="component" value="Unassembled WGS sequence"/>
</dbReference>
<proteinExistence type="predicted"/>
<reference evidence="3" key="2">
    <citation type="submission" date="2015-01" db="EMBL/GenBank/DDBJ databases">
        <title>Evolutionary Origins and Diversification of the Mycorrhizal Mutualists.</title>
        <authorList>
            <consortium name="DOE Joint Genome Institute"/>
            <consortium name="Mycorrhizal Genomics Consortium"/>
            <person name="Kohler A."/>
            <person name="Kuo A."/>
            <person name="Nagy L.G."/>
            <person name="Floudas D."/>
            <person name="Copeland A."/>
            <person name="Barry K.W."/>
            <person name="Cichocki N."/>
            <person name="Veneault-Fourrey C."/>
            <person name="LaButti K."/>
            <person name="Lindquist E.A."/>
            <person name="Lipzen A."/>
            <person name="Lundell T."/>
            <person name="Morin E."/>
            <person name="Murat C."/>
            <person name="Riley R."/>
            <person name="Ohm R."/>
            <person name="Sun H."/>
            <person name="Tunlid A."/>
            <person name="Henrissat B."/>
            <person name="Grigoriev I.V."/>
            <person name="Hibbett D.S."/>
            <person name="Martin F."/>
        </authorList>
    </citation>
    <scope>NUCLEOTIDE SEQUENCE [LARGE SCALE GENOMIC DNA]</scope>
    <source>
        <strain evidence="3">MAFF 305830</strain>
    </source>
</reference>